<name>A0A4R6WW14_9PROT</name>
<protein>
    <submittedName>
        <fullName evidence="7">Lipopolysaccharide export system permease protein</fullName>
    </submittedName>
</protein>
<keyword evidence="4 6" id="KW-1133">Transmembrane helix</keyword>
<feature type="transmembrane region" description="Helical" evidence="6">
    <location>
        <begin position="306"/>
        <end position="323"/>
    </location>
</feature>
<organism evidence="7 8">
    <name type="scientific">Dongia mobilis</name>
    <dbReference type="NCBI Taxonomy" id="578943"/>
    <lineage>
        <taxon>Bacteria</taxon>
        <taxon>Pseudomonadati</taxon>
        <taxon>Pseudomonadota</taxon>
        <taxon>Alphaproteobacteria</taxon>
        <taxon>Rhodospirillales</taxon>
        <taxon>Dongiaceae</taxon>
        <taxon>Dongia</taxon>
    </lineage>
</organism>
<dbReference type="GO" id="GO:0015920">
    <property type="term" value="P:lipopolysaccharide transport"/>
    <property type="evidence" value="ECO:0007669"/>
    <property type="project" value="TreeGrafter"/>
</dbReference>
<evidence type="ECO:0000256" key="4">
    <source>
        <dbReference type="ARBA" id="ARBA00022989"/>
    </source>
</evidence>
<evidence type="ECO:0000256" key="2">
    <source>
        <dbReference type="ARBA" id="ARBA00022475"/>
    </source>
</evidence>
<keyword evidence="3 6" id="KW-0812">Transmembrane</keyword>
<feature type="transmembrane region" description="Helical" evidence="6">
    <location>
        <begin position="335"/>
        <end position="358"/>
    </location>
</feature>
<dbReference type="GO" id="GO:0055085">
    <property type="term" value="P:transmembrane transport"/>
    <property type="evidence" value="ECO:0007669"/>
    <property type="project" value="InterPro"/>
</dbReference>
<dbReference type="PANTHER" id="PTHR33529">
    <property type="entry name" value="SLR0882 PROTEIN-RELATED"/>
    <property type="match status" value="1"/>
</dbReference>
<keyword evidence="2" id="KW-1003">Cell membrane</keyword>
<feature type="transmembrane region" description="Helical" evidence="6">
    <location>
        <begin position="12"/>
        <end position="30"/>
    </location>
</feature>
<evidence type="ECO:0000256" key="5">
    <source>
        <dbReference type="ARBA" id="ARBA00023136"/>
    </source>
</evidence>
<keyword evidence="5 6" id="KW-0472">Membrane</keyword>
<evidence type="ECO:0000313" key="8">
    <source>
        <dbReference type="Proteomes" id="UP000295783"/>
    </source>
</evidence>
<feature type="transmembrane region" description="Helical" evidence="6">
    <location>
        <begin position="100"/>
        <end position="118"/>
    </location>
</feature>
<gene>
    <name evidence="7" type="ORF">A8950_2526</name>
</gene>
<dbReference type="RefSeq" id="WP_133614011.1">
    <property type="nucleotide sequence ID" value="NZ_SNYW01000009.1"/>
</dbReference>
<proteinExistence type="predicted"/>
<dbReference type="Proteomes" id="UP000295783">
    <property type="component" value="Unassembled WGS sequence"/>
</dbReference>
<dbReference type="GO" id="GO:0043190">
    <property type="term" value="C:ATP-binding cassette (ABC) transporter complex"/>
    <property type="evidence" value="ECO:0007669"/>
    <property type="project" value="InterPro"/>
</dbReference>
<evidence type="ECO:0000256" key="6">
    <source>
        <dbReference type="SAM" id="Phobius"/>
    </source>
</evidence>
<feature type="transmembrane region" description="Helical" evidence="6">
    <location>
        <begin position="61"/>
        <end position="79"/>
    </location>
</feature>
<reference evidence="7 8" key="1">
    <citation type="submission" date="2019-03" db="EMBL/GenBank/DDBJ databases">
        <title>Genomic Encyclopedia of Type Strains, Phase III (KMG-III): the genomes of soil and plant-associated and newly described type strains.</title>
        <authorList>
            <person name="Whitman W."/>
        </authorList>
    </citation>
    <scope>NUCLEOTIDE SEQUENCE [LARGE SCALE GENOMIC DNA]</scope>
    <source>
        <strain evidence="7 8">CGMCC 1.7660</strain>
    </source>
</reference>
<evidence type="ECO:0000256" key="3">
    <source>
        <dbReference type="ARBA" id="ARBA00022692"/>
    </source>
</evidence>
<dbReference type="AlphaFoldDB" id="A0A4R6WW14"/>
<accession>A0A4R6WW14</accession>
<dbReference type="NCBIfam" id="TIGR04408">
    <property type="entry name" value="LptG_lptG"/>
    <property type="match status" value="1"/>
</dbReference>
<dbReference type="OrthoDB" id="9798468at2"/>
<evidence type="ECO:0000313" key="7">
    <source>
        <dbReference type="EMBL" id="TDQ81458.1"/>
    </source>
</evidence>
<dbReference type="InterPro" id="IPR005495">
    <property type="entry name" value="LptG/LptF_permease"/>
</dbReference>
<comment type="caution">
    <text evidence="7">The sequence shown here is derived from an EMBL/GenBank/DDBJ whole genome shotgun (WGS) entry which is preliminary data.</text>
</comment>
<dbReference type="EMBL" id="SNYW01000009">
    <property type="protein sequence ID" value="TDQ81458.1"/>
    <property type="molecule type" value="Genomic_DNA"/>
</dbReference>
<dbReference type="PANTHER" id="PTHR33529:SF2">
    <property type="entry name" value="LIPOPOLYSACCHARIDE EXPORT SYSTEM PERMEASE PROTEIN LPTG"/>
    <property type="match status" value="1"/>
</dbReference>
<feature type="transmembrane region" description="Helical" evidence="6">
    <location>
        <begin position="279"/>
        <end position="299"/>
    </location>
</feature>
<keyword evidence="8" id="KW-1185">Reference proteome</keyword>
<sequence length="363" mass="40285">MNTFSRYVLRSFMVQFGLFLISFTALLQLFDLLSNSTDILRDHGGRISAVFEYAVLRLPEIASFLVPFVVLMSTLTTLGRMERANEIMAYKAAGAPYFSILWAFLPAVGLVAVLHFVLADQVVPRTSQALITFELEAEFARAPNKDEGDSLFVQDGSSVVEAGGISHDGNRLNDVRIYERDAGGNIVSEVFADEARFDIASETWTLLRVWTTHIIKQQPVQTEYTESQPWDTVLTPAEFSDLVERPQAMSFAKLNDLVTSTQVGVRPTYFYETWLQKRIAQPVSAILMILLAAPVAHSLQRRERGLAMGVTIGFSLGFLYFVTDGLVLALGESGAVPPFLAAWLPILLFAAIGGTWLIRQEGY</sequence>
<dbReference type="Pfam" id="PF03739">
    <property type="entry name" value="LptF_LptG"/>
    <property type="match status" value="1"/>
</dbReference>
<dbReference type="InterPro" id="IPR030923">
    <property type="entry name" value="LptG"/>
</dbReference>
<comment type="subcellular location">
    <subcellularLocation>
        <location evidence="1">Cell membrane</location>
        <topology evidence="1">Multi-pass membrane protein</topology>
    </subcellularLocation>
</comment>
<evidence type="ECO:0000256" key="1">
    <source>
        <dbReference type="ARBA" id="ARBA00004651"/>
    </source>
</evidence>